<dbReference type="SUPFAM" id="SSF54593">
    <property type="entry name" value="Glyoxalase/Bleomycin resistance protein/Dihydroxybiphenyl dioxygenase"/>
    <property type="match status" value="1"/>
</dbReference>
<dbReference type="EMBL" id="LR134173">
    <property type="protein sequence ID" value="VEB39140.1"/>
    <property type="molecule type" value="Genomic_DNA"/>
</dbReference>
<keyword evidence="5" id="KW-1185">Reference proteome</keyword>
<dbReference type="InterPro" id="IPR037523">
    <property type="entry name" value="VOC_core"/>
</dbReference>
<gene>
    <name evidence="2" type="ORF">Lche_2451</name>
    <name evidence="3" type="ORF">NCTC11976_03094</name>
</gene>
<evidence type="ECO:0000313" key="2">
    <source>
        <dbReference type="EMBL" id="KTC80431.1"/>
    </source>
</evidence>
<evidence type="ECO:0000313" key="3">
    <source>
        <dbReference type="EMBL" id="VEB39140.1"/>
    </source>
</evidence>
<reference evidence="3 5" key="2">
    <citation type="submission" date="2018-12" db="EMBL/GenBank/DDBJ databases">
        <authorList>
            <consortium name="Pathogen Informatics"/>
        </authorList>
    </citation>
    <scope>NUCLEOTIDE SEQUENCE [LARGE SCALE GENOMIC DNA]</scope>
    <source>
        <strain evidence="3 5">NCTC11976</strain>
    </source>
</reference>
<proteinExistence type="predicted"/>
<dbReference type="EMBL" id="LNXW01000013">
    <property type="protein sequence ID" value="KTC80431.1"/>
    <property type="molecule type" value="Genomic_DNA"/>
</dbReference>
<dbReference type="InterPro" id="IPR026275">
    <property type="entry name" value="Glyoxalase/dOase/EhpR"/>
</dbReference>
<dbReference type="AlphaFoldDB" id="A0A0W0SA42"/>
<evidence type="ECO:0000313" key="4">
    <source>
        <dbReference type="Proteomes" id="UP000054921"/>
    </source>
</evidence>
<sequence>MHLDPNLVIFYVDNPLVSAPFYERILRSQPIQSSPTFVMFVLKAGMRFGLWSKHAVEPHATLFGGGNELSLQVDDDGAIDALYSVWKTQGIQIAQTPTMMDFGYTFVALDPDNHRIRIVSLKPQLKAA</sequence>
<evidence type="ECO:0000313" key="5">
    <source>
        <dbReference type="Proteomes" id="UP000277577"/>
    </source>
</evidence>
<dbReference type="PIRSF" id="PIRSF039020">
    <property type="entry name" value="EhpR"/>
    <property type="match status" value="1"/>
</dbReference>
<dbReference type="RefSeq" id="WP_028379822.1">
    <property type="nucleotide sequence ID" value="NZ_CAAAIT010000001.1"/>
</dbReference>
<dbReference type="InterPro" id="IPR029068">
    <property type="entry name" value="Glyas_Bleomycin-R_OHBP_Dase"/>
</dbReference>
<dbReference type="OrthoDB" id="9806945at2"/>
<reference evidence="2 4" key="1">
    <citation type="submission" date="2015-11" db="EMBL/GenBank/DDBJ databases">
        <title>Genomic analysis of 38 Legionella species identifies large and diverse effector repertoires.</title>
        <authorList>
            <person name="Burstein D."/>
            <person name="Amaro F."/>
            <person name="Zusman T."/>
            <person name="Lifshitz Z."/>
            <person name="Cohen O."/>
            <person name="Gilbert J.A."/>
            <person name="Pupko T."/>
            <person name="Shuman H.A."/>
            <person name="Segal G."/>
        </authorList>
    </citation>
    <scope>NUCLEOTIDE SEQUENCE [LARGE SCALE GENOMIC DNA]</scope>
    <source>
        <strain evidence="2 4">ORW</strain>
    </source>
</reference>
<evidence type="ECO:0000259" key="1">
    <source>
        <dbReference type="PROSITE" id="PS51819"/>
    </source>
</evidence>
<dbReference type="PROSITE" id="PS51819">
    <property type="entry name" value="VOC"/>
    <property type="match status" value="1"/>
</dbReference>
<dbReference type="Pfam" id="PF00903">
    <property type="entry name" value="Glyoxalase"/>
    <property type="match status" value="1"/>
</dbReference>
<dbReference type="InterPro" id="IPR004360">
    <property type="entry name" value="Glyas_Fos-R_dOase_dom"/>
</dbReference>
<dbReference type="Gene3D" id="3.30.720.120">
    <property type="match status" value="1"/>
</dbReference>
<dbReference type="PATRIC" id="fig|28084.5.peg.2647"/>
<dbReference type="Gene3D" id="3.30.720.110">
    <property type="match status" value="1"/>
</dbReference>
<dbReference type="STRING" id="28084.Lche_2451"/>
<dbReference type="Proteomes" id="UP000277577">
    <property type="component" value="Chromosome"/>
</dbReference>
<accession>A0A0W0SA42</accession>
<name>A0A0W0SA42_9GAMM</name>
<protein>
    <submittedName>
        <fullName evidence="2">Bleomycin resistance protein</fullName>
    </submittedName>
</protein>
<organism evidence="2 4">
    <name type="scientific">Legionella cherrii</name>
    <dbReference type="NCBI Taxonomy" id="28084"/>
    <lineage>
        <taxon>Bacteria</taxon>
        <taxon>Pseudomonadati</taxon>
        <taxon>Pseudomonadota</taxon>
        <taxon>Gammaproteobacteria</taxon>
        <taxon>Legionellales</taxon>
        <taxon>Legionellaceae</taxon>
        <taxon>Legionella</taxon>
    </lineage>
</organism>
<dbReference type="Proteomes" id="UP000054921">
    <property type="component" value="Unassembled WGS sequence"/>
</dbReference>
<feature type="domain" description="VOC" evidence="1">
    <location>
        <begin position="4"/>
        <end position="121"/>
    </location>
</feature>